<accession>A0ABD1E6Q8</accession>
<dbReference type="FunFam" id="2.60.120.920:FF:000078">
    <property type="entry name" value="GD12021"/>
    <property type="match status" value="1"/>
</dbReference>
<keyword evidence="10" id="KW-1185">Reference proteome</keyword>
<dbReference type="GO" id="GO:0005737">
    <property type="term" value="C:cytoplasm"/>
    <property type="evidence" value="ECO:0007669"/>
    <property type="project" value="UniProtKB-SubCell"/>
</dbReference>
<dbReference type="SMART" id="SM00449">
    <property type="entry name" value="SPRY"/>
    <property type="match status" value="1"/>
</dbReference>
<evidence type="ECO:0000313" key="9">
    <source>
        <dbReference type="EMBL" id="KAL1490358.1"/>
    </source>
</evidence>
<dbReference type="Gene3D" id="2.60.120.920">
    <property type="match status" value="1"/>
</dbReference>
<proteinExistence type="inferred from homology"/>
<evidence type="ECO:0000313" key="10">
    <source>
        <dbReference type="Proteomes" id="UP001566132"/>
    </source>
</evidence>
<dbReference type="PANTHER" id="PTHR12245:SF12">
    <property type="entry name" value="SPRY DOMAIN-CONTAINING SOCS BOX PROTEIN 3"/>
    <property type="match status" value="1"/>
</dbReference>
<dbReference type="InterPro" id="IPR001496">
    <property type="entry name" value="SOCS_box"/>
</dbReference>
<comment type="similarity">
    <text evidence="3">Belongs to the SPSB family.</text>
</comment>
<dbReference type="InterPro" id="IPR013320">
    <property type="entry name" value="ConA-like_dom_sf"/>
</dbReference>
<dbReference type="InterPro" id="IPR003877">
    <property type="entry name" value="SPRY_dom"/>
</dbReference>
<dbReference type="PANTHER" id="PTHR12245">
    <property type="entry name" value="SPRY DOMAIN CONTAINING SOCS BOX PROTEIN"/>
    <property type="match status" value="1"/>
</dbReference>
<feature type="domain" description="B30.2/SPRY" evidence="7">
    <location>
        <begin position="1"/>
        <end position="192"/>
    </location>
</feature>
<gene>
    <name evidence="9" type="ORF">ABEB36_013069</name>
</gene>
<feature type="domain" description="SOCS box" evidence="8">
    <location>
        <begin position="185"/>
        <end position="226"/>
    </location>
</feature>
<evidence type="ECO:0000256" key="1">
    <source>
        <dbReference type="ARBA" id="ARBA00004123"/>
    </source>
</evidence>
<evidence type="ECO:0000256" key="3">
    <source>
        <dbReference type="ARBA" id="ARBA00010910"/>
    </source>
</evidence>
<keyword evidence="5" id="KW-0963">Cytoplasm</keyword>
<dbReference type="InterPro" id="IPR036036">
    <property type="entry name" value="SOCS_box-like_dom_sf"/>
</dbReference>
<keyword evidence="6" id="KW-0539">Nucleus</keyword>
<dbReference type="GO" id="GO:0005634">
    <property type="term" value="C:nucleus"/>
    <property type="evidence" value="ECO:0007669"/>
    <property type="project" value="UniProtKB-SubCell"/>
</dbReference>
<dbReference type="PROSITE" id="PS50225">
    <property type="entry name" value="SOCS"/>
    <property type="match status" value="1"/>
</dbReference>
<evidence type="ECO:0000259" key="8">
    <source>
        <dbReference type="PROSITE" id="PS50225"/>
    </source>
</evidence>
<dbReference type="InterPro" id="IPR001870">
    <property type="entry name" value="B30.2/SPRY"/>
</dbReference>
<dbReference type="InterPro" id="IPR050672">
    <property type="entry name" value="FBXO45-Fsn/SPSB_families"/>
</dbReference>
<dbReference type="InterPro" id="IPR035754">
    <property type="entry name" value="SPRY_SPSB3"/>
</dbReference>
<organism evidence="9 10">
    <name type="scientific">Hypothenemus hampei</name>
    <name type="common">Coffee berry borer</name>
    <dbReference type="NCBI Taxonomy" id="57062"/>
    <lineage>
        <taxon>Eukaryota</taxon>
        <taxon>Metazoa</taxon>
        <taxon>Ecdysozoa</taxon>
        <taxon>Arthropoda</taxon>
        <taxon>Hexapoda</taxon>
        <taxon>Insecta</taxon>
        <taxon>Pterygota</taxon>
        <taxon>Neoptera</taxon>
        <taxon>Endopterygota</taxon>
        <taxon>Coleoptera</taxon>
        <taxon>Polyphaga</taxon>
        <taxon>Cucujiformia</taxon>
        <taxon>Curculionidae</taxon>
        <taxon>Scolytinae</taxon>
        <taxon>Hypothenemus</taxon>
    </lineage>
</organism>
<dbReference type="EMBL" id="JBDJPC010000010">
    <property type="protein sequence ID" value="KAL1490358.1"/>
    <property type="molecule type" value="Genomic_DNA"/>
</dbReference>
<dbReference type="SUPFAM" id="SSF158235">
    <property type="entry name" value="SOCS box-like"/>
    <property type="match status" value="1"/>
</dbReference>
<comment type="caution">
    <text evidence="9">The sequence shown here is derived from an EMBL/GenBank/DDBJ whole genome shotgun (WGS) entry which is preliminary data.</text>
</comment>
<evidence type="ECO:0000256" key="6">
    <source>
        <dbReference type="ARBA" id="ARBA00023242"/>
    </source>
</evidence>
<evidence type="ECO:0000256" key="4">
    <source>
        <dbReference type="ARBA" id="ARBA00014684"/>
    </source>
</evidence>
<dbReference type="InterPro" id="IPR043136">
    <property type="entry name" value="B30.2/SPRY_sf"/>
</dbReference>
<sequence length="261" mass="30198">METIKEPSILGPELPCEDHWTWDRRHRSHEVTLIGRNFQIARFHPNWSSGTAGVRGTRILNNGRYYWELVLSRRIFGTSMMFGVGTKKAHLHEDSFVNLLGIDSQSWGLSHKGLIWHQGKWSHYTKPFRENVSTRIGVLFDGISGTLTYYKDGKCLGIAFRGLNNIEEPLYPIVCSTAAKTEMVLENMRRDFVSLQDRCRAVIVKRIKFKEDIKFLNIPMRLQSFLCEDMDDSVCCETLKTVNQNMDYLESNFLTSIPKKN</sequence>
<reference evidence="9 10" key="1">
    <citation type="submission" date="2024-05" db="EMBL/GenBank/DDBJ databases">
        <title>Genetic variation in Jamaican populations of the coffee berry borer (Hypothenemus hampei).</title>
        <authorList>
            <person name="Errbii M."/>
            <person name="Myrie A."/>
        </authorList>
    </citation>
    <scope>NUCLEOTIDE SEQUENCE [LARGE SCALE GENOMIC DNA]</scope>
    <source>
        <strain evidence="9">JA-Hopewell-2020-01-JO</strain>
        <tissue evidence="9">Whole body</tissue>
    </source>
</reference>
<evidence type="ECO:0000256" key="5">
    <source>
        <dbReference type="ARBA" id="ARBA00022490"/>
    </source>
</evidence>
<dbReference type="Proteomes" id="UP001566132">
    <property type="component" value="Unassembled WGS sequence"/>
</dbReference>
<name>A0ABD1E6Q8_HYPHA</name>
<dbReference type="Pfam" id="PF00622">
    <property type="entry name" value="SPRY"/>
    <property type="match status" value="1"/>
</dbReference>
<comment type="subcellular location">
    <subcellularLocation>
        <location evidence="2">Cytoplasm</location>
    </subcellularLocation>
    <subcellularLocation>
        <location evidence="1">Nucleus</location>
    </subcellularLocation>
</comment>
<dbReference type="Pfam" id="PF07525">
    <property type="entry name" value="SOCS_box"/>
    <property type="match status" value="1"/>
</dbReference>
<evidence type="ECO:0000259" key="7">
    <source>
        <dbReference type="PROSITE" id="PS50188"/>
    </source>
</evidence>
<protein>
    <recommendedName>
        <fullName evidence="4">SPRY domain-containing SOCS box protein 3</fullName>
    </recommendedName>
</protein>
<evidence type="ECO:0000256" key="2">
    <source>
        <dbReference type="ARBA" id="ARBA00004496"/>
    </source>
</evidence>
<dbReference type="CDD" id="cd12876">
    <property type="entry name" value="SPRY_SOCS3"/>
    <property type="match status" value="1"/>
</dbReference>
<dbReference type="AlphaFoldDB" id="A0ABD1E6Q8"/>
<dbReference type="SUPFAM" id="SSF49899">
    <property type="entry name" value="Concanavalin A-like lectins/glucanases"/>
    <property type="match status" value="1"/>
</dbReference>
<dbReference type="PROSITE" id="PS50188">
    <property type="entry name" value="B302_SPRY"/>
    <property type="match status" value="1"/>
</dbReference>